<comment type="caution">
    <text evidence="8">The sequence shown here is derived from an EMBL/GenBank/DDBJ whole genome shotgun (WGS) entry which is preliminary data.</text>
</comment>
<keyword evidence="4" id="KW-0325">Glycoprotein</keyword>
<dbReference type="InterPro" id="IPR039417">
    <property type="entry name" value="Peptidase_C1A_papain-like"/>
</dbReference>
<dbReference type="SMART" id="SM00645">
    <property type="entry name" value="Pept_C1"/>
    <property type="match status" value="1"/>
</dbReference>
<comment type="similarity">
    <text evidence="1">Belongs to the peptidase C1 family.</text>
</comment>
<evidence type="ECO:0000313" key="8">
    <source>
        <dbReference type="EMBL" id="KAK6589836.1"/>
    </source>
</evidence>
<dbReference type="PROSITE" id="PS00640">
    <property type="entry name" value="THIOL_PROTEASE_ASN"/>
    <property type="match status" value="1"/>
</dbReference>
<dbReference type="InterPro" id="IPR038765">
    <property type="entry name" value="Papain-like_cys_pep_sf"/>
</dbReference>
<accession>A0AAV9XYS4</accession>
<evidence type="ECO:0000256" key="4">
    <source>
        <dbReference type="ARBA" id="ARBA00023180"/>
    </source>
</evidence>
<name>A0AAV9XYS4_9CRYT</name>
<organism evidence="8 9">
    <name type="scientific">Cryptosporidium xiaoi</name>
    <dbReference type="NCBI Taxonomy" id="659607"/>
    <lineage>
        <taxon>Eukaryota</taxon>
        <taxon>Sar</taxon>
        <taxon>Alveolata</taxon>
        <taxon>Apicomplexa</taxon>
        <taxon>Conoidasida</taxon>
        <taxon>Coccidia</taxon>
        <taxon>Eucoccidiorida</taxon>
        <taxon>Eimeriorina</taxon>
        <taxon>Cryptosporidiidae</taxon>
        <taxon>Cryptosporidium</taxon>
    </lineage>
</organism>
<feature type="domain" description="Peptidase C1A papain C-terminal" evidence="6">
    <location>
        <begin position="181"/>
        <end position="401"/>
    </location>
</feature>
<keyword evidence="5" id="KW-0812">Transmembrane</keyword>
<evidence type="ECO:0000259" key="7">
    <source>
        <dbReference type="SMART" id="SM00848"/>
    </source>
</evidence>
<dbReference type="PROSITE" id="PS00139">
    <property type="entry name" value="THIOL_PROTEASE_CYS"/>
    <property type="match status" value="1"/>
</dbReference>
<keyword evidence="5" id="KW-0472">Membrane</keyword>
<feature type="domain" description="Cathepsin propeptide inhibitor" evidence="7">
    <location>
        <begin position="86"/>
        <end position="142"/>
    </location>
</feature>
<dbReference type="InterPro" id="IPR000169">
    <property type="entry name" value="Pept_cys_AS"/>
</dbReference>
<dbReference type="EMBL" id="JAWDEY010000010">
    <property type="protein sequence ID" value="KAK6589836.1"/>
    <property type="molecule type" value="Genomic_DNA"/>
</dbReference>
<dbReference type="PANTHER" id="PTHR12411">
    <property type="entry name" value="CYSTEINE PROTEASE FAMILY C1-RELATED"/>
    <property type="match status" value="1"/>
</dbReference>
<keyword evidence="2" id="KW-0865">Zymogen</keyword>
<dbReference type="GO" id="GO:0008234">
    <property type="term" value="F:cysteine-type peptidase activity"/>
    <property type="evidence" value="ECO:0007669"/>
    <property type="project" value="InterPro"/>
</dbReference>
<dbReference type="FunFam" id="3.90.70.10:FF:000332">
    <property type="entry name" value="Cathepsin L1"/>
    <property type="match status" value="1"/>
</dbReference>
<dbReference type="InterPro" id="IPR013128">
    <property type="entry name" value="Peptidase_C1A"/>
</dbReference>
<dbReference type="InterPro" id="IPR013201">
    <property type="entry name" value="Prot_inhib_I29"/>
</dbReference>
<evidence type="ECO:0000259" key="6">
    <source>
        <dbReference type="SMART" id="SM00645"/>
    </source>
</evidence>
<dbReference type="Proteomes" id="UP001311799">
    <property type="component" value="Unassembled WGS sequence"/>
</dbReference>
<dbReference type="PROSITE" id="PS00639">
    <property type="entry name" value="THIOL_PROTEASE_HIS"/>
    <property type="match status" value="1"/>
</dbReference>
<dbReference type="Pfam" id="PF08246">
    <property type="entry name" value="Inhibitor_I29"/>
    <property type="match status" value="1"/>
</dbReference>
<dbReference type="InterPro" id="IPR025660">
    <property type="entry name" value="Pept_his_AS"/>
</dbReference>
<dbReference type="SMART" id="SM00848">
    <property type="entry name" value="Inhibitor_I29"/>
    <property type="match status" value="1"/>
</dbReference>
<dbReference type="InterPro" id="IPR000668">
    <property type="entry name" value="Peptidase_C1A_C"/>
</dbReference>
<dbReference type="AlphaFoldDB" id="A0AAV9XYS4"/>
<evidence type="ECO:0000313" key="9">
    <source>
        <dbReference type="Proteomes" id="UP001311799"/>
    </source>
</evidence>
<keyword evidence="3" id="KW-1015">Disulfide bond</keyword>
<dbReference type="PRINTS" id="PR00705">
    <property type="entry name" value="PAPAIN"/>
</dbReference>
<dbReference type="Pfam" id="PF00112">
    <property type="entry name" value="Peptidase_C1"/>
    <property type="match status" value="1"/>
</dbReference>
<gene>
    <name evidence="8" type="ORF">RS030_192865</name>
</gene>
<proteinExistence type="inferred from homology"/>
<keyword evidence="9" id="KW-1185">Reference proteome</keyword>
<evidence type="ECO:0000256" key="1">
    <source>
        <dbReference type="ARBA" id="ARBA00008455"/>
    </source>
</evidence>
<dbReference type="InterPro" id="IPR025661">
    <property type="entry name" value="Pept_asp_AS"/>
</dbReference>
<dbReference type="GO" id="GO:0006508">
    <property type="term" value="P:proteolysis"/>
    <property type="evidence" value="ECO:0007669"/>
    <property type="project" value="InterPro"/>
</dbReference>
<feature type="transmembrane region" description="Helical" evidence="5">
    <location>
        <begin position="38"/>
        <end position="59"/>
    </location>
</feature>
<dbReference type="CDD" id="cd02248">
    <property type="entry name" value="Peptidase_C1A"/>
    <property type="match status" value="1"/>
</dbReference>
<evidence type="ECO:0000256" key="5">
    <source>
        <dbReference type="SAM" id="Phobius"/>
    </source>
</evidence>
<sequence length="404" mass="46218">MENSENIEEHQEYISGPYVALINGISQQREPNKKLKNILIASLVTITLVLIITISIYLLNNRNEKIDNIDPGNQIDSDNEEYIKLFENFKKIYNKKYASKEEEMERFEIFKQNLNYIRITNKQGFSYELEMNEFGDLKKDEFINRYTGYKKVFKFDEKNEQFRNRLLTAESNSSENEMFNFPKSVNWLEAGCVNPVRNQKNCGSCWAFSAIAALEGAMCVQLGKKLPSLSEQQLVDCTRGNGNNGCGGGTMGMAFQYAIDNKYLCTSVEYPYKAGEDECSVFQCKNMIEVPIYSYKYVLPRTPNMLKRALAEYGPISVAIQADQTPFQFYKRGVFDAPCGTKINHGVVLVGYDFDYNTNKEYWLVRNSWGEGWGESGYIKLALHSGKKGTCGILIEPVYPILKS</sequence>
<reference evidence="8 9" key="1">
    <citation type="submission" date="2023-10" db="EMBL/GenBank/DDBJ databases">
        <title>Comparative genomics analysis reveals potential genetic determinants of host preference in Cryptosporidium xiaoi.</title>
        <authorList>
            <person name="Xiao L."/>
            <person name="Li J."/>
        </authorList>
    </citation>
    <scope>NUCLEOTIDE SEQUENCE [LARGE SCALE GENOMIC DNA]</scope>
    <source>
        <strain evidence="8 9">52996</strain>
    </source>
</reference>
<protein>
    <submittedName>
        <fullName evidence="8">Cryptopain</fullName>
    </submittedName>
</protein>
<dbReference type="Gene3D" id="3.90.70.10">
    <property type="entry name" value="Cysteine proteinases"/>
    <property type="match status" value="1"/>
</dbReference>
<evidence type="ECO:0000256" key="3">
    <source>
        <dbReference type="ARBA" id="ARBA00023157"/>
    </source>
</evidence>
<dbReference type="SUPFAM" id="SSF54001">
    <property type="entry name" value="Cysteine proteinases"/>
    <property type="match status" value="1"/>
</dbReference>
<keyword evidence="5" id="KW-1133">Transmembrane helix</keyword>
<evidence type="ECO:0000256" key="2">
    <source>
        <dbReference type="ARBA" id="ARBA00023145"/>
    </source>
</evidence>